<keyword evidence="7" id="KW-0995">Kinetochore</keyword>
<organism evidence="15 16">
    <name type="scientific">Lactarius akahatsu</name>
    <dbReference type="NCBI Taxonomy" id="416441"/>
    <lineage>
        <taxon>Eukaryota</taxon>
        <taxon>Fungi</taxon>
        <taxon>Dikarya</taxon>
        <taxon>Basidiomycota</taxon>
        <taxon>Agaricomycotina</taxon>
        <taxon>Agaricomycetes</taxon>
        <taxon>Russulales</taxon>
        <taxon>Russulaceae</taxon>
        <taxon>Lactarius</taxon>
    </lineage>
</organism>
<evidence type="ECO:0000256" key="1">
    <source>
        <dbReference type="ARBA" id="ARBA00004123"/>
    </source>
</evidence>
<evidence type="ECO:0000256" key="12">
    <source>
        <dbReference type="SAM" id="Coils"/>
    </source>
</evidence>
<keyword evidence="10" id="KW-0131">Cell cycle</keyword>
<gene>
    <name evidence="15" type="ORF">EDB92DRAFT_1872244</name>
</gene>
<dbReference type="GO" id="GO:0031262">
    <property type="term" value="C:Ndc80 complex"/>
    <property type="evidence" value="ECO:0007669"/>
    <property type="project" value="InterPro"/>
</dbReference>
<dbReference type="PANTHER" id="PTHR21650">
    <property type="entry name" value="MEMBRALIN/KINETOCHORE PROTEIN NUF2"/>
    <property type="match status" value="1"/>
</dbReference>
<evidence type="ECO:0000313" key="16">
    <source>
        <dbReference type="Proteomes" id="UP001201163"/>
    </source>
</evidence>
<evidence type="ECO:0000256" key="2">
    <source>
        <dbReference type="ARBA" id="ARBA00004629"/>
    </source>
</evidence>
<keyword evidence="16" id="KW-1185">Reference proteome</keyword>
<dbReference type="GO" id="GO:0051301">
    <property type="term" value="P:cell division"/>
    <property type="evidence" value="ECO:0007669"/>
    <property type="project" value="UniProtKB-KW"/>
</dbReference>
<dbReference type="Proteomes" id="UP001201163">
    <property type="component" value="Unassembled WGS sequence"/>
</dbReference>
<evidence type="ECO:0000259" key="14">
    <source>
        <dbReference type="Pfam" id="PF18595"/>
    </source>
</evidence>
<evidence type="ECO:0000256" key="8">
    <source>
        <dbReference type="ARBA" id="ARBA00023054"/>
    </source>
</evidence>
<protein>
    <submittedName>
        <fullName evidence="15">Nuf2 family-domain-containing protein</fullName>
    </submittedName>
</protein>
<dbReference type="GO" id="GO:0005634">
    <property type="term" value="C:nucleus"/>
    <property type="evidence" value="ECO:0007669"/>
    <property type="project" value="UniProtKB-SubCell"/>
</dbReference>
<dbReference type="EMBL" id="JAKELL010000042">
    <property type="protein sequence ID" value="KAH8988370.1"/>
    <property type="molecule type" value="Genomic_DNA"/>
</dbReference>
<dbReference type="GO" id="GO:0044877">
    <property type="term" value="F:protein-containing complex binding"/>
    <property type="evidence" value="ECO:0007669"/>
    <property type="project" value="TreeGrafter"/>
</dbReference>
<evidence type="ECO:0000259" key="13">
    <source>
        <dbReference type="Pfam" id="PF03800"/>
    </source>
</evidence>
<comment type="caution">
    <text evidence="15">The sequence shown here is derived from an EMBL/GenBank/DDBJ whole genome shotgun (WGS) entry which is preliminary data.</text>
</comment>
<dbReference type="GO" id="GO:0045132">
    <property type="term" value="P:meiotic chromosome segregation"/>
    <property type="evidence" value="ECO:0007669"/>
    <property type="project" value="TreeGrafter"/>
</dbReference>
<dbReference type="InterPro" id="IPR005549">
    <property type="entry name" value="Kinetochore_Nuf2_N"/>
</dbReference>
<evidence type="ECO:0000256" key="6">
    <source>
        <dbReference type="ARBA" id="ARBA00022776"/>
    </source>
</evidence>
<comment type="subcellular location">
    <subcellularLocation>
        <location evidence="2">Chromosome</location>
        <location evidence="2">Centromere</location>
        <location evidence="2">Kinetochore</location>
    </subcellularLocation>
    <subcellularLocation>
        <location evidence="1">Nucleus</location>
    </subcellularLocation>
</comment>
<evidence type="ECO:0000256" key="7">
    <source>
        <dbReference type="ARBA" id="ARBA00022838"/>
    </source>
</evidence>
<dbReference type="Pfam" id="PF18595">
    <property type="entry name" value="Nuf2_DHR10-like"/>
    <property type="match status" value="1"/>
</dbReference>
<feature type="domain" description="Nuf2 DHR10-like" evidence="14">
    <location>
        <begin position="263"/>
        <end position="377"/>
    </location>
</feature>
<evidence type="ECO:0000256" key="3">
    <source>
        <dbReference type="ARBA" id="ARBA00005498"/>
    </source>
</evidence>
<feature type="coiled-coil region" evidence="12">
    <location>
        <begin position="142"/>
        <end position="179"/>
    </location>
</feature>
<evidence type="ECO:0000256" key="10">
    <source>
        <dbReference type="ARBA" id="ARBA00023306"/>
    </source>
</evidence>
<dbReference type="InterPro" id="IPR041112">
    <property type="entry name" value="Nuf2_DHR10-like"/>
</dbReference>
<name>A0AAD4LCW1_9AGAM</name>
<keyword evidence="11" id="KW-0137">Centromere</keyword>
<dbReference type="GO" id="GO:0051383">
    <property type="term" value="P:kinetochore organization"/>
    <property type="evidence" value="ECO:0007669"/>
    <property type="project" value="TreeGrafter"/>
</dbReference>
<evidence type="ECO:0000256" key="11">
    <source>
        <dbReference type="ARBA" id="ARBA00023328"/>
    </source>
</evidence>
<feature type="coiled-coil region" evidence="12">
    <location>
        <begin position="299"/>
        <end position="432"/>
    </location>
</feature>
<keyword evidence="9" id="KW-0539">Nucleus</keyword>
<dbReference type="AlphaFoldDB" id="A0AAD4LCW1"/>
<dbReference type="Gene3D" id="1.10.418.60">
    <property type="entry name" value="Ncd80 complex, Nuf2 subunit"/>
    <property type="match status" value="1"/>
</dbReference>
<dbReference type="PANTHER" id="PTHR21650:SF2">
    <property type="entry name" value="KINETOCHORE PROTEIN NUF2"/>
    <property type="match status" value="1"/>
</dbReference>
<dbReference type="InterPro" id="IPR038275">
    <property type="entry name" value="Nuf2_N_sf"/>
</dbReference>
<evidence type="ECO:0000313" key="15">
    <source>
        <dbReference type="EMBL" id="KAH8988370.1"/>
    </source>
</evidence>
<reference evidence="15" key="1">
    <citation type="submission" date="2022-01" db="EMBL/GenBank/DDBJ databases">
        <title>Comparative genomics reveals a dynamic genome evolution in the ectomycorrhizal milk-cap (Lactarius) mushrooms.</title>
        <authorList>
            <consortium name="DOE Joint Genome Institute"/>
            <person name="Lebreton A."/>
            <person name="Tang N."/>
            <person name="Kuo A."/>
            <person name="LaButti K."/>
            <person name="Drula E."/>
            <person name="Barry K."/>
            <person name="Clum A."/>
            <person name="Lipzen A."/>
            <person name="Mousain D."/>
            <person name="Ng V."/>
            <person name="Wang R."/>
            <person name="Wang X."/>
            <person name="Dai Y."/>
            <person name="Henrissat B."/>
            <person name="Grigoriev I.V."/>
            <person name="Guerin-Laguette A."/>
            <person name="Yu F."/>
            <person name="Martin F.M."/>
        </authorList>
    </citation>
    <scope>NUCLEOTIDE SEQUENCE</scope>
    <source>
        <strain evidence="15">QP</strain>
    </source>
</reference>
<accession>A0AAD4LCW1</accession>
<evidence type="ECO:0000256" key="4">
    <source>
        <dbReference type="ARBA" id="ARBA00022454"/>
    </source>
</evidence>
<keyword evidence="8 12" id="KW-0175">Coiled coil</keyword>
<feature type="domain" description="Kinetochore protein Nuf2 N-terminal" evidence="13">
    <location>
        <begin position="11"/>
        <end position="149"/>
    </location>
</feature>
<evidence type="ECO:0000256" key="9">
    <source>
        <dbReference type="ARBA" id="ARBA00023242"/>
    </source>
</evidence>
<comment type="similarity">
    <text evidence="3">Belongs to the NUF2 family.</text>
</comment>
<dbReference type="Pfam" id="PF03800">
    <property type="entry name" value="Nuf2"/>
    <property type="match status" value="1"/>
</dbReference>
<keyword evidence="5" id="KW-0132">Cell division</keyword>
<keyword evidence="4" id="KW-0158">Chromosome</keyword>
<keyword evidence="6" id="KW-0498">Mitosis</keyword>
<proteinExistence type="inferred from homology"/>
<evidence type="ECO:0000256" key="5">
    <source>
        <dbReference type="ARBA" id="ARBA00022618"/>
    </source>
</evidence>
<dbReference type="GO" id="GO:0051315">
    <property type="term" value="P:attachment of mitotic spindle microtubules to kinetochore"/>
    <property type="evidence" value="ECO:0007669"/>
    <property type="project" value="TreeGrafter"/>
</dbReference>
<dbReference type="GO" id="GO:0007052">
    <property type="term" value="P:mitotic spindle organization"/>
    <property type="evidence" value="ECO:0007669"/>
    <property type="project" value="TreeGrafter"/>
</dbReference>
<sequence>MNRSRRNPKDYWYPDMSNAVVVDSLNERGVAITHQQLVSPTPQSTLGVYSGCLRLLTGLAAESLREPVEDALIALDEPNLDIYDRAFNTNILVYHISRLAGAAKVPDFSSKDIFLPTSQRTRIILSAMINFIKFSEQCTPVVQKVRKKAEDLSQEGESMMRERARLETQTAQLQEKRKADEPRVKALDKENETLNTELLAQRDLQLTLLQEIETLKAERAALVQKKKALDTQTALASDGVSRVRSRVVQSPERKRRNISTMRDSVAEDKKVQMLLIERQRELRVKVSALKNITKDMRMCVEALQTMRKETDALEEAQRSLLDTQDCLDKQKDDLKLDRIKAENVKLRLHHAHERVERAKQTIEDKRASSLKAIQQLEKDYIVMGKERSEADKRTAELRAQADEVQRKMVDHLKRSKAALQKLLDEYWALRKRTNNYMENIAKRLGIDPSSFLERR</sequence>